<reference evidence="1 2" key="1">
    <citation type="journal article" date="2014" name="World J. Microbiol. Biotechnol.">
        <title>Biodiversity and physiological characteristics of Antarctic and Arctic lichens-associated bacteria.</title>
        <authorList>
            <person name="Lee Y.M."/>
            <person name="Kim E.H."/>
            <person name="Lee H.K."/>
            <person name="Hong S.G."/>
        </authorList>
    </citation>
    <scope>NUCLEOTIDE SEQUENCE [LARGE SCALE GENOMIC DNA]</scope>
    <source>
        <strain evidence="1 2">PAMC 26569</strain>
    </source>
</reference>
<dbReference type="RefSeq" id="WP_171835654.1">
    <property type="nucleotide sequence ID" value="NZ_CP053708.1"/>
</dbReference>
<dbReference type="GO" id="GO:0016747">
    <property type="term" value="F:acyltransferase activity, transferring groups other than amino-acyl groups"/>
    <property type="evidence" value="ECO:0007669"/>
    <property type="project" value="TreeGrafter"/>
</dbReference>
<protein>
    <submittedName>
        <fullName evidence="1">Esterase family protein</fullName>
    </submittedName>
</protein>
<dbReference type="PANTHER" id="PTHR48098">
    <property type="entry name" value="ENTEROCHELIN ESTERASE-RELATED"/>
    <property type="match status" value="1"/>
</dbReference>
<organism evidence="1 2">
    <name type="scientific">Lichenicola cladoniae</name>
    <dbReference type="NCBI Taxonomy" id="1484109"/>
    <lineage>
        <taxon>Bacteria</taxon>
        <taxon>Pseudomonadati</taxon>
        <taxon>Pseudomonadota</taxon>
        <taxon>Alphaproteobacteria</taxon>
        <taxon>Acetobacterales</taxon>
        <taxon>Acetobacteraceae</taxon>
        <taxon>Lichenicola</taxon>
    </lineage>
</organism>
<dbReference type="KEGG" id="lck:HN018_12230"/>
<gene>
    <name evidence="1" type="ORF">HN018_12230</name>
</gene>
<keyword evidence="2" id="KW-1185">Reference proteome</keyword>
<dbReference type="Pfam" id="PF00756">
    <property type="entry name" value="Esterase"/>
    <property type="match status" value="1"/>
</dbReference>
<dbReference type="Gene3D" id="3.40.50.1820">
    <property type="entry name" value="alpha/beta hydrolase"/>
    <property type="match status" value="1"/>
</dbReference>
<sequence>MKYSQWRTVRRHPTRWCSRTELTNVLGNANMSRQISAFAAAKRIAAVSALGLTLSAISAHVQSTAQPPALPSPAIDYITTVNGSQVTFRLYAPNASKVGVSYGNVGLGLTPIVTPMTKNSKGTWTATTTLSPNMYEYFFDVDGFRSIDTGASLQKPQRQVSSSLLLVPGSLLDDNYDIAHGQTREVTYYSAALHKERHMLVYTPPGYDASSSRYPVLYFYHGGGDTIWSWAREGRGPEILDNLLALHLVKPMILVMPDTQTDEPLLEAASNSTDAISKNAATADAELIQDIVPYVDGNFHTIANGASRAISGLSLGGIQALVSGLGHLGTFDSIISLSGGPMSGFASTVLDNGLKQATAANKTLREFVVTAGASGDIAYQNTVNFQHELTSLGFKDKFYAPTGYAHEFNFWRTAFILYTPTLFR</sequence>
<dbReference type="InterPro" id="IPR029058">
    <property type="entry name" value="AB_hydrolase_fold"/>
</dbReference>
<dbReference type="AlphaFoldDB" id="A0A6M8HQF3"/>
<dbReference type="InterPro" id="IPR013783">
    <property type="entry name" value="Ig-like_fold"/>
</dbReference>
<name>A0A6M8HQF3_9PROT</name>
<accession>A0A6M8HQF3</accession>
<evidence type="ECO:0000313" key="1">
    <source>
        <dbReference type="EMBL" id="QKE90703.1"/>
    </source>
</evidence>
<dbReference type="PANTHER" id="PTHR48098:SF1">
    <property type="entry name" value="DIACYLGLYCEROL ACYLTRANSFERASE_MYCOLYLTRANSFERASE AG85A"/>
    <property type="match status" value="1"/>
</dbReference>
<dbReference type="Gene3D" id="2.60.40.10">
    <property type="entry name" value="Immunoglobulins"/>
    <property type="match status" value="1"/>
</dbReference>
<proteinExistence type="predicted"/>
<dbReference type="InterPro" id="IPR000801">
    <property type="entry name" value="Esterase-like"/>
</dbReference>
<dbReference type="EMBL" id="CP053708">
    <property type="protein sequence ID" value="QKE90703.1"/>
    <property type="molecule type" value="Genomic_DNA"/>
</dbReference>
<dbReference type="SUPFAM" id="SSF81296">
    <property type="entry name" value="E set domains"/>
    <property type="match status" value="1"/>
</dbReference>
<evidence type="ECO:0000313" key="2">
    <source>
        <dbReference type="Proteomes" id="UP000500767"/>
    </source>
</evidence>
<dbReference type="Proteomes" id="UP000500767">
    <property type="component" value="Chromosome"/>
</dbReference>
<dbReference type="SUPFAM" id="SSF53474">
    <property type="entry name" value="alpha/beta-Hydrolases"/>
    <property type="match status" value="1"/>
</dbReference>
<dbReference type="InterPro" id="IPR014756">
    <property type="entry name" value="Ig_E-set"/>
</dbReference>
<dbReference type="CDD" id="cd11294">
    <property type="entry name" value="E_set_Esterase_like_N"/>
    <property type="match status" value="1"/>
</dbReference>
<dbReference type="InterPro" id="IPR050583">
    <property type="entry name" value="Mycobacterial_A85_antigen"/>
</dbReference>